<sequence length="268" mass="28765">MAFASGGFSVPADWNGNGAGWRFGSRPRESDVRIEMWSGPRNLSTAMMYAFGNRADMHVVDEPFYAAYLAETGYAHPMRQEILAAQPQDPDAVIDQLTAPAPDGSPHRYHKHMAQHMTPSVPRDWIAGGVNVFLLRHPARVVASFGAKYPDPALADIGFAQQAELHDRLIGAGGAPVVIDSHDIRAAPELMLRRLCEAIGLAFDPAMLAWPAGGHANDGVWAPVWYGSVHSSTGFAGPEGPLPELDGAGAELADAAMPAYRYLAAKKI</sequence>
<dbReference type="AlphaFoldDB" id="A0A1I1UI15"/>
<reference evidence="3 4" key="1">
    <citation type="submission" date="2016-10" db="EMBL/GenBank/DDBJ databases">
        <authorList>
            <person name="Varghese N."/>
            <person name="Submissions S."/>
        </authorList>
    </citation>
    <scope>NUCLEOTIDE SEQUENCE [LARGE SCALE GENOMIC DNA]</scope>
    <source>
        <strain evidence="4">YIM D21,KCTC 23444,ACCC 10710</strain>
    </source>
</reference>
<dbReference type="Pfam" id="PF19798">
    <property type="entry name" value="Sulfotransfer_5"/>
    <property type="match status" value="1"/>
</dbReference>
<dbReference type="Proteomes" id="UP000325289">
    <property type="component" value="Unassembled WGS sequence"/>
</dbReference>
<evidence type="ECO:0000313" key="3">
    <source>
        <dbReference type="EMBL" id="SFD69248.1"/>
    </source>
</evidence>
<evidence type="ECO:0000313" key="4">
    <source>
        <dbReference type="Proteomes" id="UP000325289"/>
    </source>
</evidence>
<dbReference type="InterPro" id="IPR027417">
    <property type="entry name" value="P-loop_NTPase"/>
</dbReference>
<accession>A0A1I1UI15</accession>
<dbReference type="PANTHER" id="PTHR42743:SF11">
    <property type="entry name" value="AMINODEOXYCHORISMATE LYASE"/>
    <property type="match status" value="1"/>
</dbReference>
<evidence type="ECO:0008006" key="5">
    <source>
        <dbReference type="Google" id="ProtNLM"/>
    </source>
</evidence>
<gene>
    <name evidence="3" type="ORF">SAMN04515678_102312</name>
</gene>
<keyword evidence="2" id="KW-0100">Branched-chain amino acid biosynthesis</keyword>
<proteinExistence type="inferred from homology"/>
<dbReference type="PANTHER" id="PTHR42743">
    <property type="entry name" value="AMINO-ACID AMINOTRANSFERASE"/>
    <property type="match status" value="1"/>
</dbReference>
<comment type="similarity">
    <text evidence="1">Belongs to the class-IV pyridoxal-phosphate-dependent aminotransferase family.</text>
</comment>
<dbReference type="EMBL" id="FOMS01000002">
    <property type="protein sequence ID" value="SFD69248.1"/>
    <property type="molecule type" value="Genomic_DNA"/>
</dbReference>
<dbReference type="Gene3D" id="3.40.50.300">
    <property type="entry name" value="P-loop containing nucleotide triphosphate hydrolases"/>
    <property type="match status" value="1"/>
</dbReference>
<protein>
    <recommendedName>
        <fullName evidence="5">Branched-chain amino acid aminotransferase</fullName>
    </recommendedName>
</protein>
<keyword evidence="2" id="KW-0028">Amino-acid biosynthesis</keyword>
<dbReference type="InterPro" id="IPR050571">
    <property type="entry name" value="Class-IV_PLP-Dep_Aminotrnsfr"/>
</dbReference>
<keyword evidence="4" id="KW-1185">Reference proteome</keyword>
<evidence type="ECO:0000256" key="2">
    <source>
        <dbReference type="ARBA" id="ARBA00023304"/>
    </source>
</evidence>
<organism evidence="3 4">
    <name type="scientific">Roseivivax sediminis</name>
    <dbReference type="NCBI Taxonomy" id="936889"/>
    <lineage>
        <taxon>Bacteria</taxon>
        <taxon>Pseudomonadati</taxon>
        <taxon>Pseudomonadota</taxon>
        <taxon>Alphaproteobacteria</taxon>
        <taxon>Rhodobacterales</taxon>
        <taxon>Roseobacteraceae</taxon>
        <taxon>Roseivivax</taxon>
    </lineage>
</organism>
<evidence type="ECO:0000256" key="1">
    <source>
        <dbReference type="ARBA" id="ARBA00009320"/>
    </source>
</evidence>
<name>A0A1I1UI15_9RHOB</name>
<dbReference type="SUPFAM" id="SSF52540">
    <property type="entry name" value="P-loop containing nucleoside triphosphate hydrolases"/>
    <property type="match status" value="1"/>
</dbReference>
<dbReference type="GO" id="GO:0009082">
    <property type="term" value="P:branched-chain amino acid biosynthetic process"/>
    <property type="evidence" value="ECO:0007669"/>
    <property type="project" value="UniProtKB-KW"/>
</dbReference>